<dbReference type="GO" id="GO:0000070">
    <property type="term" value="P:mitotic sister chromatid segregation"/>
    <property type="evidence" value="ECO:0007669"/>
    <property type="project" value="TreeGrafter"/>
</dbReference>
<proteinExistence type="predicted"/>
<dbReference type="AlphaFoldDB" id="A0A2J7Q021"/>
<dbReference type="Pfam" id="PF10493">
    <property type="entry name" value="Rod_C"/>
    <property type="match status" value="1"/>
</dbReference>
<reference evidence="3 4" key="1">
    <citation type="submission" date="2017-12" db="EMBL/GenBank/DDBJ databases">
        <title>Hemimetabolous genomes reveal molecular basis of termite eusociality.</title>
        <authorList>
            <person name="Harrison M.C."/>
            <person name="Jongepier E."/>
            <person name="Robertson H.M."/>
            <person name="Arning N."/>
            <person name="Bitard-Feildel T."/>
            <person name="Chao H."/>
            <person name="Childers C.P."/>
            <person name="Dinh H."/>
            <person name="Doddapaneni H."/>
            <person name="Dugan S."/>
            <person name="Gowin J."/>
            <person name="Greiner C."/>
            <person name="Han Y."/>
            <person name="Hu H."/>
            <person name="Hughes D.S.T."/>
            <person name="Huylmans A.-K."/>
            <person name="Kemena C."/>
            <person name="Kremer L.P.M."/>
            <person name="Lee S.L."/>
            <person name="Lopez-Ezquerra A."/>
            <person name="Mallet L."/>
            <person name="Monroy-Kuhn J.M."/>
            <person name="Moser A."/>
            <person name="Murali S.C."/>
            <person name="Muzny D.M."/>
            <person name="Otani S."/>
            <person name="Piulachs M.-D."/>
            <person name="Poelchau M."/>
            <person name="Qu J."/>
            <person name="Schaub F."/>
            <person name="Wada-Katsumata A."/>
            <person name="Worley K.C."/>
            <person name="Xie Q."/>
            <person name="Ylla G."/>
            <person name="Poulsen M."/>
            <person name="Gibbs R.A."/>
            <person name="Schal C."/>
            <person name="Richards S."/>
            <person name="Belles X."/>
            <person name="Korb J."/>
            <person name="Bornberg-Bauer E."/>
        </authorList>
    </citation>
    <scope>NUCLEOTIDE SEQUENCE [LARGE SCALE GENOMIC DNA]</scope>
    <source>
        <tissue evidence="3">Whole body</tissue>
    </source>
</reference>
<feature type="domain" description="RZZ complex subunit KNTC1/ROD C-terminal" evidence="1">
    <location>
        <begin position="431"/>
        <end position="950"/>
    </location>
</feature>
<dbReference type="GO" id="GO:0031267">
    <property type="term" value="F:small GTPase binding"/>
    <property type="evidence" value="ECO:0007669"/>
    <property type="project" value="TreeGrafter"/>
</dbReference>
<keyword evidence="4" id="KW-1185">Reference proteome</keyword>
<dbReference type="GO" id="GO:1990423">
    <property type="term" value="C:RZZ complex"/>
    <property type="evidence" value="ECO:0007669"/>
    <property type="project" value="TreeGrafter"/>
</dbReference>
<protein>
    <submittedName>
        <fullName evidence="3">Uncharacterized protein</fullName>
    </submittedName>
</protein>
<dbReference type="Pfam" id="PF24515">
    <property type="entry name" value="ARM_KNTC1_3rd"/>
    <property type="match status" value="1"/>
</dbReference>
<dbReference type="GO" id="GO:1903394">
    <property type="term" value="P:protein localization to kinetochore involved in kinetochore assembly"/>
    <property type="evidence" value="ECO:0007669"/>
    <property type="project" value="TreeGrafter"/>
</dbReference>
<dbReference type="InParanoid" id="A0A2J7Q021"/>
<evidence type="ECO:0000313" key="3">
    <source>
        <dbReference type="EMBL" id="PNF21937.1"/>
    </source>
</evidence>
<sequence length="989" mass="112920">MVLHCLQTSFTASQNGAAVQLVYSIASNACAKCSLDALPSWLELLHWVHCTQYLTASYEEGSDVFKVLKSKAQDILIRWNFTPIYKDPAIISNSNQVILFLKELFFMLSHVPGQLDNSHITLQLRELTRQLQEQQHDLRAVRLWCSINSWALSVSDDLQSSPLLLETKHVASESIHILLCKVVIARHLDIELGLALLFALGTDAAVKWLCRSLETFRQDFQKSSAVAHLGVLFCSHCKLDSKLFLSVHMKCTWAKRFAEHGMNCIEILTSTASQHMHILQSLMKLKNVEVSLVVEYCKDFELDLQECLLLYLKNILVTWDPEFEIEKTVDGKEMLIVLNTETEISRKCQDIIDLIENKESLVKCLNLILNSLNYYNYEMYIYIIKLLEQLCPSHNLIGKKILLMFLREYVRVQGPKQEELDKWLLHFPQSLTLPKISQWRLPFLPFMRPKPLLVLTPELNLKTYKQWIELSAVLGIEKNNICSVTVRETMRIRTTSTDKWSICSHDSLLLNQIEECVNNISNLEIASACMYFVMNHIPPGADQVAAAKLCYTYTQKWAQNSGVISAKEYLNRVKFRYLCLATTHILHQYDLGTFSYLQLVPKPLELISALYQDPSIVARGKGQIAHFPDINGAVKDLASLHEENYIKLCLNQLIKWLQPKGLQPSLLEDTCDLTRLLQNHIEVDHSDEDSFHRACYILKCSEESGLTNYMLKLAFQLDSSEKCAVAVQLRALKCLMAVSCTDALEELTGRNIGDIRQMFQSLQYASELEMLGCSYSLPGFESCNKLELVKVIWSSQSNSPQALILIARICVDFGIYQVNVWASLLQQMAKYSMVRELEILLLHLADLGHILSSKEYIAAWESVLFAPFLKDEQEDACIHSLILLQSCPILRRVNLNIVIEHSMRLHWPHLAAALLPFLEKEDFHLQKQKILRSNDAEELIKKLKELATKGVLTAEKAIQLLQPDEEALGTGIINHKRLVPIRSCNTEDS</sequence>
<evidence type="ECO:0000259" key="1">
    <source>
        <dbReference type="Pfam" id="PF10493"/>
    </source>
</evidence>
<organism evidence="3 4">
    <name type="scientific">Cryptotermes secundus</name>
    <dbReference type="NCBI Taxonomy" id="105785"/>
    <lineage>
        <taxon>Eukaryota</taxon>
        <taxon>Metazoa</taxon>
        <taxon>Ecdysozoa</taxon>
        <taxon>Arthropoda</taxon>
        <taxon>Hexapoda</taxon>
        <taxon>Insecta</taxon>
        <taxon>Pterygota</taxon>
        <taxon>Neoptera</taxon>
        <taxon>Polyneoptera</taxon>
        <taxon>Dictyoptera</taxon>
        <taxon>Blattodea</taxon>
        <taxon>Blattoidea</taxon>
        <taxon>Termitoidae</taxon>
        <taxon>Kalotermitidae</taxon>
        <taxon>Cryptotermitinae</taxon>
        <taxon>Cryptotermes</taxon>
    </lineage>
</organism>
<gene>
    <name evidence="3" type="ORF">B7P43_G01785</name>
</gene>
<dbReference type="EMBL" id="NEVH01020327">
    <property type="protein sequence ID" value="PNF21937.1"/>
    <property type="molecule type" value="Genomic_DNA"/>
</dbReference>
<name>A0A2J7Q021_9NEOP</name>
<dbReference type="STRING" id="105785.A0A2J7Q021"/>
<dbReference type="InterPro" id="IPR019527">
    <property type="entry name" value="RZZ-complex_KNTC1/ROD_C"/>
</dbReference>
<dbReference type="PANTHER" id="PTHR15688">
    <property type="entry name" value="KINETOCHORE-ASSOCIATED PROTEIN 1"/>
    <property type="match status" value="1"/>
</dbReference>
<dbReference type="GO" id="GO:0007094">
    <property type="term" value="P:mitotic spindle assembly checkpoint signaling"/>
    <property type="evidence" value="ECO:0007669"/>
    <property type="project" value="TreeGrafter"/>
</dbReference>
<evidence type="ECO:0000313" key="4">
    <source>
        <dbReference type="Proteomes" id="UP000235965"/>
    </source>
</evidence>
<dbReference type="InterPro" id="IPR052802">
    <property type="entry name" value="KNTC1"/>
</dbReference>
<dbReference type="InterPro" id="IPR055405">
    <property type="entry name" value="ARM_KNTC1_3rd"/>
</dbReference>
<dbReference type="PANTHER" id="PTHR15688:SF1">
    <property type="entry name" value="KINETOCHORE-ASSOCIATED PROTEIN 1"/>
    <property type="match status" value="1"/>
</dbReference>
<dbReference type="Proteomes" id="UP000235965">
    <property type="component" value="Unassembled WGS sequence"/>
</dbReference>
<feature type="domain" description="KNTC1 third ARM-repeats" evidence="2">
    <location>
        <begin position="174"/>
        <end position="383"/>
    </location>
</feature>
<dbReference type="GO" id="GO:0005828">
    <property type="term" value="C:kinetochore microtubule"/>
    <property type="evidence" value="ECO:0007669"/>
    <property type="project" value="TreeGrafter"/>
</dbReference>
<evidence type="ECO:0000259" key="2">
    <source>
        <dbReference type="Pfam" id="PF24515"/>
    </source>
</evidence>
<comment type="caution">
    <text evidence="3">The sequence shown here is derived from an EMBL/GenBank/DDBJ whole genome shotgun (WGS) entry which is preliminary data.</text>
</comment>
<dbReference type="GO" id="GO:0005737">
    <property type="term" value="C:cytoplasm"/>
    <property type="evidence" value="ECO:0007669"/>
    <property type="project" value="TreeGrafter"/>
</dbReference>
<accession>A0A2J7Q021</accession>
<dbReference type="OrthoDB" id="343783at2759"/>